<organism evidence="2">
    <name type="scientific">Anguilla anguilla</name>
    <name type="common">European freshwater eel</name>
    <name type="synonym">Muraena anguilla</name>
    <dbReference type="NCBI Taxonomy" id="7936"/>
    <lineage>
        <taxon>Eukaryota</taxon>
        <taxon>Metazoa</taxon>
        <taxon>Chordata</taxon>
        <taxon>Craniata</taxon>
        <taxon>Vertebrata</taxon>
        <taxon>Euteleostomi</taxon>
        <taxon>Actinopterygii</taxon>
        <taxon>Neopterygii</taxon>
        <taxon>Teleostei</taxon>
        <taxon>Anguilliformes</taxon>
        <taxon>Anguillidae</taxon>
        <taxon>Anguilla</taxon>
    </lineage>
</organism>
<keyword evidence="1" id="KW-1133">Transmembrane helix</keyword>
<reference evidence="2" key="1">
    <citation type="submission" date="2014-11" db="EMBL/GenBank/DDBJ databases">
        <authorList>
            <person name="Amaro Gonzalez C."/>
        </authorList>
    </citation>
    <scope>NUCLEOTIDE SEQUENCE</scope>
</reference>
<proteinExistence type="predicted"/>
<accession>A0A0E9PTH9</accession>
<dbReference type="AlphaFoldDB" id="A0A0E9PTH9"/>
<keyword evidence="1" id="KW-0812">Transmembrane</keyword>
<protein>
    <submittedName>
        <fullName evidence="2">Uncharacterized protein</fullName>
    </submittedName>
</protein>
<keyword evidence="1" id="KW-0472">Membrane</keyword>
<name>A0A0E9PTH9_ANGAN</name>
<evidence type="ECO:0000256" key="1">
    <source>
        <dbReference type="SAM" id="Phobius"/>
    </source>
</evidence>
<reference evidence="2" key="2">
    <citation type="journal article" date="2015" name="Fish Shellfish Immunol.">
        <title>Early steps in the European eel (Anguilla anguilla)-Vibrio vulnificus interaction in the gills: Role of the RtxA13 toxin.</title>
        <authorList>
            <person name="Callol A."/>
            <person name="Pajuelo D."/>
            <person name="Ebbesson L."/>
            <person name="Teles M."/>
            <person name="MacKenzie S."/>
            <person name="Amaro C."/>
        </authorList>
    </citation>
    <scope>NUCLEOTIDE SEQUENCE</scope>
</reference>
<evidence type="ECO:0000313" key="2">
    <source>
        <dbReference type="EMBL" id="JAH07779.1"/>
    </source>
</evidence>
<sequence length="69" mass="7875">MLMNAQLPQLATDDSTSTTQGLPFFCKIMIFYLIFLPLLFCIRLLPAYEQNVFTHPPACNQAPRTHLMS</sequence>
<dbReference type="EMBL" id="GBXM01100798">
    <property type="protein sequence ID" value="JAH07779.1"/>
    <property type="molecule type" value="Transcribed_RNA"/>
</dbReference>
<feature type="transmembrane region" description="Helical" evidence="1">
    <location>
        <begin position="22"/>
        <end position="45"/>
    </location>
</feature>